<dbReference type="STRING" id="288768.SAMEA3906486_04379"/>
<dbReference type="InterPro" id="IPR035093">
    <property type="entry name" value="RelE/ParE_toxin_dom_sf"/>
</dbReference>
<dbReference type="InterPro" id="IPR051803">
    <property type="entry name" value="TA_system_RelE-like_toxin"/>
</dbReference>
<dbReference type="EMBL" id="FKIF01000008">
    <property type="protein sequence ID" value="SAI72963.1"/>
    <property type="molecule type" value="Genomic_DNA"/>
</dbReference>
<comment type="similarity">
    <text evidence="1">Belongs to the RelE toxin family.</text>
</comment>
<reference evidence="3 4" key="1">
    <citation type="submission" date="2016-04" db="EMBL/GenBank/DDBJ databases">
        <authorList>
            <consortium name="Pathogen Informatics"/>
        </authorList>
    </citation>
    <scope>NUCLEOTIDE SEQUENCE [LARGE SCALE GENOMIC DNA]</scope>
    <source>
        <strain evidence="3 4">H050680373</strain>
    </source>
</reference>
<dbReference type="InterPro" id="IPR007712">
    <property type="entry name" value="RelE/ParE_toxin"/>
</dbReference>
<name>A0A157SS49_9BORD</name>
<dbReference type="RefSeq" id="WP_066131800.1">
    <property type="nucleotide sequence ID" value="NZ_FKIF01000008.1"/>
</dbReference>
<dbReference type="NCBIfam" id="TIGR02385">
    <property type="entry name" value="RelE_StbE"/>
    <property type="match status" value="1"/>
</dbReference>
<sequence>MLPIIWSAAALDDLDAITDYIAQVSVRAAIEMHDRIEAAILPASEFPYAFRAGRVPGTREVVAHPNYVVVYEVEADRVVVRSVLHARQEYP</sequence>
<keyword evidence="4" id="KW-1185">Reference proteome</keyword>
<accession>A0A157SS49</accession>
<evidence type="ECO:0000313" key="4">
    <source>
        <dbReference type="Proteomes" id="UP000076848"/>
    </source>
</evidence>
<dbReference type="Gene3D" id="3.30.2310.20">
    <property type="entry name" value="RelE-like"/>
    <property type="match status" value="1"/>
</dbReference>
<keyword evidence="2" id="KW-1277">Toxin-antitoxin system</keyword>
<dbReference type="Pfam" id="PF05016">
    <property type="entry name" value="ParE_toxin"/>
    <property type="match status" value="1"/>
</dbReference>
<protein>
    <submittedName>
        <fullName evidence="3">Toxin RelE2</fullName>
    </submittedName>
</protein>
<dbReference type="PANTHER" id="PTHR33755">
    <property type="entry name" value="TOXIN PARE1-RELATED"/>
    <property type="match status" value="1"/>
</dbReference>
<proteinExistence type="inferred from homology"/>
<organism evidence="3 4">
    <name type="scientific">Bordetella ansorpii</name>
    <dbReference type="NCBI Taxonomy" id="288768"/>
    <lineage>
        <taxon>Bacteria</taxon>
        <taxon>Pseudomonadati</taxon>
        <taxon>Pseudomonadota</taxon>
        <taxon>Betaproteobacteria</taxon>
        <taxon>Burkholderiales</taxon>
        <taxon>Alcaligenaceae</taxon>
        <taxon>Bordetella</taxon>
    </lineage>
</organism>
<evidence type="ECO:0000256" key="1">
    <source>
        <dbReference type="ARBA" id="ARBA00006226"/>
    </source>
</evidence>
<dbReference type="AlphaFoldDB" id="A0A157SS49"/>
<dbReference type="OrthoDB" id="9798046at2"/>
<dbReference type="Proteomes" id="UP000076848">
    <property type="component" value="Unassembled WGS sequence"/>
</dbReference>
<dbReference type="PANTHER" id="PTHR33755:SF6">
    <property type="entry name" value="PLASMID STABILIZATION SYSTEM PROTEIN"/>
    <property type="match status" value="1"/>
</dbReference>
<gene>
    <name evidence="3" type="primary">relE2</name>
    <name evidence="3" type="ORF">SAMEA3906486_04379</name>
</gene>
<evidence type="ECO:0000313" key="3">
    <source>
        <dbReference type="EMBL" id="SAI72963.1"/>
    </source>
</evidence>
<evidence type="ECO:0000256" key="2">
    <source>
        <dbReference type="ARBA" id="ARBA00022649"/>
    </source>
</evidence>